<accession>A0A9W6FMZ7</accession>
<gene>
    <name evidence="1" type="ORF">ARHIZOSPH14_06710</name>
</gene>
<evidence type="ECO:0000313" key="2">
    <source>
        <dbReference type="Proteomes" id="UP001144396"/>
    </source>
</evidence>
<keyword evidence="2" id="KW-1185">Reference proteome</keyword>
<proteinExistence type="predicted"/>
<organism evidence="1 2">
    <name type="scientific">Agromyces rhizosphaerae</name>
    <dbReference type="NCBI Taxonomy" id="88374"/>
    <lineage>
        <taxon>Bacteria</taxon>
        <taxon>Bacillati</taxon>
        <taxon>Actinomycetota</taxon>
        <taxon>Actinomycetes</taxon>
        <taxon>Micrococcales</taxon>
        <taxon>Microbacteriaceae</taxon>
        <taxon>Agromyces</taxon>
    </lineage>
</organism>
<protein>
    <submittedName>
        <fullName evidence="1">Uncharacterized protein</fullName>
    </submittedName>
</protein>
<sequence>MGSRLALQMGAEWLLGTSHVALRDYGQMERDGEDQSLAGLLDVDAVRATIDDVVAAMFAIPEGEQRFPRGWWPSACCEPAATAIAGVLSDRGLGEWMLVSGKRPGESNGHMWVELREASGVAIYAIDVTLDQMSEFDSPFVGEGPSPAAQVFTEQRGVWRLYEWPYIGDEGGPFLENLRQVREILRDK</sequence>
<dbReference type="Proteomes" id="UP001144396">
    <property type="component" value="Unassembled WGS sequence"/>
</dbReference>
<dbReference type="EMBL" id="BSDP01000001">
    <property type="protein sequence ID" value="GLI26429.1"/>
    <property type="molecule type" value="Genomic_DNA"/>
</dbReference>
<dbReference type="AlphaFoldDB" id="A0A9W6FMZ7"/>
<reference evidence="1" key="1">
    <citation type="submission" date="2022-12" db="EMBL/GenBank/DDBJ databases">
        <title>Reference genome sequencing for broad-spectrum identification of bacterial and archaeal isolates by mass spectrometry.</title>
        <authorList>
            <person name="Sekiguchi Y."/>
            <person name="Tourlousse D.M."/>
        </authorList>
    </citation>
    <scope>NUCLEOTIDE SEQUENCE</scope>
    <source>
        <strain evidence="1">14</strain>
    </source>
</reference>
<evidence type="ECO:0000313" key="1">
    <source>
        <dbReference type="EMBL" id="GLI26429.1"/>
    </source>
</evidence>
<comment type="caution">
    <text evidence="1">The sequence shown here is derived from an EMBL/GenBank/DDBJ whole genome shotgun (WGS) entry which is preliminary data.</text>
</comment>
<name>A0A9W6FMZ7_9MICO</name>